<dbReference type="InterPro" id="IPR050553">
    <property type="entry name" value="Thioredoxin_ResA/DsbE_sf"/>
</dbReference>
<dbReference type="GO" id="GO:0017004">
    <property type="term" value="P:cytochrome complex assembly"/>
    <property type="evidence" value="ECO:0007669"/>
    <property type="project" value="UniProtKB-KW"/>
</dbReference>
<evidence type="ECO:0000256" key="4">
    <source>
        <dbReference type="ARBA" id="ARBA00023157"/>
    </source>
</evidence>
<evidence type="ECO:0000313" key="7">
    <source>
        <dbReference type="EMBL" id="NMO03153.1"/>
    </source>
</evidence>
<dbReference type="InterPro" id="IPR036249">
    <property type="entry name" value="Thioredoxin-like_sf"/>
</dbReference>
<feature type="domain" description="Thioredoxin" evidence="6">
    <location>
        <begin position="20"/>
        <end position="207"/>
    </location>
</feature>
<comment type="caution">
    <text evidence="7">The sequence shown here is derived from an EMBL/GenBank/DDBJ whole genome shotgun (WGS) entry which is preliminary data.</text>
</comment>
<evidence type="ECO:0000313" key="8">
    <source>
        <dbReference type="Proteomes" id="UP000550729"/>
    </source>
</evidence>
<dbReference type="Gene3D" id="3.40.30.10">
    <property type="entry name" value="Glutaredoxin"/>
    <property type="match status" value="1"/>
</dbReference>
<keyword evidence="8" id="KW-1185">Reference proteome</keyword>
<dbReference type="CDD" id="cd02966">
    <property type="entry name" value="TlpA_like_family"/>
    <property type="match status" value="1"/>
</dbReference>
<evidence type="ECO:0000256" key="1">
    <source>
        <dbReference type="ARBA" id="ARBA00004196"/>
    </source>
</evidence>
<sequence>MFVVAVIALVVAIWPRSQDATSEQVAPDPSVANVTDAPVPASQLAQARAQAKVADCPTSGLAQGVSSVLRGVSAPCLATGAAYDVGAGTAGKPLLINMWAVWCLPCRRELPVLQDYAKRAGDSVTVLTVHAVDGAKNPFLVLKFLTEIGVTLPTVLDTDARIAAALSAPKVFPSTILVRPDGTVAKVLPQVFENTDAIAAAVETNLGVRT</sequence>
<gene>
    <name evidence="7" type="ORF">HH308_18225</name>
</gene>
<dbReference type="PANTHER" id="PTHR42852:SF6">
    <property type="entry name" value="THIOL:DISULFIDE INTERCHANGE PROTEIN DSBE"/>
    <property type="match status" value="1"/>
</dbReference>
<proteinExistence type="predicted"/>
<dbReference type="InterPro" id="IPR013766">
    <property type="entry name" value="Thioredoxin_domain"/>
</dbReference>
<keyword evidence="4" id="KW-1015">Disulfide bond</keyword>
<dbReference type="InterPro" id="IPR013740">
    <property type="entry name" value="Redoxin"/>
</dbReference>
<reference evidence="7 8" key="1">
    <citation type="submission" date="2020-04" db="EMBL/GenBank/DDBJ databases">
        <title>Gordonia sp. nov. TBRC 11910.</title>
        <authorList>
            <person name="Suriyachadkun C."/>
        </authorList>
    </citation>
    <scope>NUCLEOTIDE SEQUENCE [LARGE SCALE GENOMIC DNA]</scope>
    <source>
        <strain evidence="7 8">TBRC 11910</strain>
    </source>
</reference>
<dbReference type="InterPro" id="IPR017937">
    <property type="entry name" value="Thioredoxin_CS"/>
</dbReference>
<keyword evidence="3" id="KW-0735">Signal-anchor</keyword>
<protein>
    <submittedName>
        <fullName evidence="7">Redoxin family protein</fullName>
    </submittedName>
</protein>
<keyword evidence="2" id="KW-0201">Cytochrome c-type biogenesis</keyword>
<evidence type="ECO:0000256" key="2">
    <source>
        <dbReference type="ARBA" id="ARBA00022748"/>
    </source>
</evidence>
<dbReference type="PROSITE" id="PS00194">
    <property type="entry name" value="THIOREDOXIN_1"/>
    <property type="match status" value="1"/>
</dbReference>
<evidence type="ECO:0000259" key="6">
    <source>
        <dbReference type="PROSITE" id="PS51352"/>
    </source>
</evidence>
<evidence type="ECO:0000256" key="3">
    <source>
        <dbReference type="ARBA" id="ARBA00022968"/>
    </source>
</evidence>
<keyword evidence="5" id="KW-0676">Redox-active center</keyword>
<name>A0A848L3H6_9ACTN</name>
<organism evidence="7 8">
    <name type="scientific">Gordonia asplenii</name>
    <dbReference type="NCBI Taxonomy" id="2725283"/>
    <lineage>
        <taxon>Bacteria</taxon>
        <taxon>Bacillati</taxon>
        <taxon>Actinomycetota</taxon>
        <taxon>Actinomycetes</taxon>
        <taxon>Mycobacteriales</taxon>
        <taxon>Gordoniaceae</taxon>
        <taxon>Gordonia</taxon>
    </lineage>
</organism>
<dbReference type="Pfam" id="PF08534">
    <property type="entry name" value="Redoxin"/>
    <property type="match status" value="1"/>
</dbReference>
<dbReference type="SUPFAM" id="SSF52833">
    <property type="entry name" value="Thioredoxin-like"/>
    <property type="match status" value="1"/>
</dbReference>
<dbReference type="GO" id="GO:0030313">
    <property type="term" value="C:cell envelope"/>
    <property type="evidence" value="ECO:0007669"/>
    <property type="project" value="UniProtKB-SubCell"/>
</dbReference>
<dbReference type="AlphaFoldDB" id="A0A848L3H6"/>
<dbReference type="PANTHER" id="PTHR42852">
    <property type="entry name" value="THIOL:DISULFIDE INTERCHANGE PROTEIN DSBE"/>
    <property type="match status" value="1"/>
</dbReference>
<comment type="subcellular location">
    <subcellularLocation>
        <location evidence="1">Cell envelope</location>
    </subcellularLocation>
</comment>
<accession>A0A848L3H6</accession>
<dbReference type="GO" id="GO:0016491">
    <property type="term" value="F:oxidoreductase activity"/>
    <property type="evidence" value="ECO:0007669"/>
    <property type="project" value="InterPro"/>
</dbReference>
<dbReference type="Proteomes" id="UP000550729">
    <property type="component" value="Unassembled WGS sequence"/>
</dbReference>
<evidence type="ECO:0000256" key="5">
    <source>
        <dbReference type="ARBA" id="ARBA00023284"/>
    </source>
</evidence>
<dbReference type="PROSITE" id="PS51352">
    <property type="entry name" value="THIOREDOXIN_2"/>
    <property type="match status" value="1"/>
</dbReference>
<keyword evidence="3" id="KW-0812">Transmembrane</keyword>
<dbReference type="EMBL" id="JABBNB010000020">
    <property type="protein sequence ID" value="NMO03153.1"/>
    <property type="molecule type" value="Genomic_DNA"/>
</dbReference>